<feature type="region of interest" description="Disordered" evidence="3">
    <location>
        <begin position="434"/>
        <end position="459"/>
    </location>
</feature>
<keyword evidence="1" id="KW-0479">Metal-binding</keyword>
<evidence type="ECO:0000256" key="3">
    <source>
        <dbReference type="SAM" id="MobiDB-lite"/>
    </source>
</evidence>
<feature type="coiled-coil region" evidence="2">
    <location>
        <begin position="96"/>
        <end position="134"/>
    </location>
</feature>
<proteinExistence type="predicted"/>
<dbReference type="Proteomes" id="UP000830375">
    <property type="component" value="Unassembled WGS sequence"/>
</dbReference>
<feature type="domain" description="CCHC-type" evidence="4">
    <location>
        <begin position="427"/>
        <end position="442"/>
    </location>
</feature>
<name>A0ABQ8LNH0_LABRO</name>
<keyword evidence="2" id="KW-0175">Coiled coil</keyword>
<evidence type="ECO:0000256" key="2">
    <source>
        <dbReference type="SAM" id="Coils"/>
    </source>
</evidence>
<dbReference type="InterPro" id="IPR036875">
    <property type="entry name" value="Znf_CCHC_sf"/>
</dbReference>
<evidence type="ECO:0000313" key="6">
    <source>
        <dbReference type="Proteomes" id="UP000830375"/>
    </source>
</evidence>
<dbReference type="EMBL" id="JACTAM010000020">
    <property type="protein sequence ID" value="KAI2652209.1"/>
    <property type="molecule type" value="Genomic_DNA"/>
</dbReference>
<feature type="region of interest" description="Disordered" evidence="3">
    <location>
        <begin position="295"/>
        <end position="368"/>
    </location>
</feature>
<comment type="caution">
    <text evidence="5">The sequence shown here is derived from an EMBL/GenBank/DDBJ whole genome shotgun (WGS) entry which is preliminary data.</text>
</comment>
<sequence length="459" mass="52541">MDELRDQISLALLKLNNSDLFPVCRHLKCDEPVGGFENKTRRTLIRLVEKKLDDIEETEDKEVFLQCLEELLSLIDSLIQSTKAASNITPDEPNELDMLKEKYSRLQMEQAQARQTLEGEIVAMEQRLREETRAATVTLPVLPEMESGLRKGHSETEIIEAVTRAVSPGLHLRDMLEIKRDLTLPTLKTILRGHYKVDPPSDLLQKLMNITQDPKESAQNFLFRGIELREKLLWKLSEEDEGEQFSLELIQRKFLRSIETGLLSEAVKLQLKPYLSNPRIKDEELIERVNEASNLEQERQQKLKKNVMSKSPRLSEIQTNICPVESQLHSRGYMDPKSNDSSPAVKADSTSISKKSQVKQKEADPSMSQLIEQLRAEVLEMKRMVNETMETAKAKGRAERVIPVNANRLRGCRACQEARAGEQCNHCFRCGQEGHLSRGCRRPREQQGNGRGLLRRDPQ</sequence>
<evidence type="ECO:0000256" key="1">
    <source>
        <dbReference type="PROSITE-ProRule" id="PRU00047"/>
    </source>
</evidence>
<gene>
    <name evidence="5" type="ORF">H4Q32_015066</name>
</gene>
<organism evidence="5 6">
    <name type="scientific">Labeo rohita</name>
    <name type="common">Indian major carp</name>
    <name type="synonym">Cyprinus rohita</name>
    <dbReference type="NCBI Taxonomy" id="84645"/>
    <lineage>
        <taxon>Eukaryota</taxon>
        <taxon>Metazoa</taxon>
        <taxon>Chordata</taxon>
        <taxon>Craniata</taxon>
        <taxon>Vertebrata</taxon>
        <taxon>Euteleostomi</taxon>
        <taxon>Actinopterygii</taxon>
        <taxon>Neopterygii</taxon>
        <taxon>Teleostei</taxon>
        <taxon>Ostariophysi</taxon>
        <taxon>Cypriniformes</taxon>
        <taxon>Cyprinidae</taxon>
        <taxon>Labeoninae</taxon>
        <taxon>Labeonini</taxon>
        <taxon>Labeo</taxon>
    </lineage>
</organism>
<accession>A0ABQ8LNH0</accession>
<evidence type="ECO:0000259" key="4">
    <source>
        <dbReference type="PROSITE" id="PS50158"/>
    </source>
</evidence>
<keyword evidence="1" id="KW-0863">Zinc-finger</keyword>
<keyword evidence="6" id="KW-1185">Reference proteome</keyword>
<keyword evidence="1" id="KW-0862">Zinc</keyword>
<dbReference type="SMART" id="SM00343">
    <property type="entry name" value="ZnF_C2HC"/>
    <property type="match status" value="1"/>
</dbReference>
<dbReference type="SUPFAM" id="SSF57756">
    <property type="entry name" value="Retrovirus zinc finger-like domains"/>
    <property type="match status" value="1"/>
</dbReference>
<evidence type="ECO:0000313" key="5">
    <source>
        <dbReference type="EMBL" id="KAI2652209.1"/>
    </source>
</evidence>
<reference evidence="5 6" key="1">
    <citation type="submission" date="2022-01" db="EMBL/GenBank/DDBJ databases">
        <title>A high-quality chromosome-level genome assembly of rohu carp, Labeo rohita.</title>
        <authorList>
            <person name="Arick M.A. II"/>
            <person name="Hsu C.-Y."/>
            <person name="Magbanua Z."/>
            <person name="Pechanova O."/>
            <person name="Grover C."/>
            <person name="Miller E."/>
            <person name="Thrash A."/>
            <person name="Ezzel L."/>
            <person name="Alam S."/>
            <person name="Benzie J."/>
            <person name="Hamilton M."/>
            <person name="Karsi A."/>
            <person name="Lawrence M.L."/>
            <person name="Peterson D.G."/>
        </authorList>
    </citation>
    <scope>NUCLEOTIDE SEQUENCE [LARGE SCALE GENOMIC DNA]</scope>
    <source>
        <strain evidence="6">BAU-BD-2019</strain>
        <tissue evidence="5">Blood</tissue>
    </source>
</reference>
<dbReference type="PROSITE" id="PS50158">
    <property type="entry name" value="ZF_CCHC"/>
    <property type="match status" value="1"/>
</dbReference>
<protein>
    <submittedName>
        <fullName evidence="5">Gag-Pol polyprotein</fullName>
    </submittedName>
</protein>
<dbReference type="InterPro" id="IPR001878">
    <property type="entry name" value="Znf_CCHC"/>
</dbReference>